<proteinExistence type="predicted"/>
<protein>
    <submittedName>
        <fullName evidence="1">Uncharacterized protein</fullName>
    </submittedName>
</protein>
<reference evidence="1" key="1">
    <citation type="submission" date="2021-01" db="EMBL/GenBank/DDBJ databases">
        <authorList>
            <person name="Corre E."/>
            <person name="Pelletier E."/>
            <person name="Niang G."/>
            <person name="Scheremetjew M."/>
            <person name="Finn R."/>
            <person name="Kale V."/>
            <person name="Holt S."/>
            <person name="Cochrane G."/>
            <person name="Meng A."/>
            <person name="Brown T."/>
            <person name="Cohen L."/>
        </authorList>
    </citation>
    <scope>NUCLEOTIDE SEQUENCE</scope>
    <source>
        <strain evidence="1">CCMP3107</strain>
    </source>
</reference>
<name>A0A7S3XSS0_HETAK</name>
<evidence type="ECO:0000313" key="1">
    <source>
        <dbReference type="EMBL" id="CAE0631210.1"/>
    </source>
</evidence>
<sequence length="328" mass="36434">MICALRSGFHFFAIPKLMVGKNASSSWHENAPAFLERLPAIIVNPHSKPVSERLVTQTCSPGWASTSPHEIDTALWTHETKLIRTILDDALKYHLEKQSLSEKLTLIDKSDLSNIPVGFGLPLIPDVAIHYRCGDNFQGHYGFVPFPHLADRIPDNAKTIYVLAESEERGEGKIHNSRQMCVAIFEALFEYLSSRFPNSAIIIKRGTGGMLVDFARLSFAKVVICSPSTFCLWAAVGRHGEEVYFPGFKSVAHSNTSLSLGFKWINQPILNGLNAKSGGVSSIKKNFLLEEQPANDIHHAVQANQEETLLLKAQTQQVGLQQARYFHA</sequence>
<gene>
    <name evidence="1" type="ORF">HAKA00212_LOCUS9912</name>
</gene>
<organism evidence="1">
    <name type="scientific">Heterosigma akashiwo</name>
    <name type="common">Chromophytic alga</name>
    <name type="synonym">Heterosigma carterae</name>
    <dbReference type="NCBI Taxonomy" id="2829"/>
    <lineage>
        <taxon>Eukaryota</taxon>
        <taxon>Sar</taxon>
        <taxon>Stramenopiles</taxon>
        <taxon>Ochrophyta</taxon>
        <taxon>Raphidophyceae</taxon>
        <taxon>Chattonellales</taxon>
        <taxon>Chattonellaceae</taxon>
        <taxon>Heterosigma</taxon>
    </lineage>
</organism>
<accession>A0A7S3XSS0</accession>
<dbReference type="AlphaFoldDB" id="A0A7S3XSS0"/>
<dbReference type="EMBL" id="HBIU01021139">
    <property type="protein sequence ID" value="CAE0631210.1"/>
    <property type="molecule type" value="Transcribed_RNA"/>
</dbReference>